<keyword evidence="2" id="KW-0032">Aminotransferase</keyword>
<evidence type="ECO:0000259" key="4">
    <source>
        <dbReference type="Pfam" id="PF01276"/>
    </source>
</evidence>
<dbReference type="EMBL" id="JAWDID010000011">
    <property type="protein sequence ID" value="MDU0340248.1"/>
    <property type="molecule type" value="Genomic_DNA"/>
</dbReference>
<dbReference type="CDD" id="cd00615">
    <property type="entry name" value="Orn_deC_like"/>
    <property type="match status" value="1"/>
</dbReference>
<feature type="domain" description="Orn/Lys/Arg decarboxylases family 1 pyridoxal-P attachment site" evidence="4">
    <location>
        <begin position="561"/>
        <end position="738"/>
    </location>
</feature>
<feature type="domain" description="Orn/Lys/Arg decarboxylases family 1 pyridoxal-P attachment site" evidence="4">
    <location>
        <begin position="288"/>
        <end position="513"/>
    </location>
</feature>
<dbReference type="InterPro" id="IPR050881">
    <property type="entry name" value="LL-DAP_aminotransferase"/>
</dbReference>
<evidence type="ECO:0000313" key="5">
    <source>
        <dbReference type="EMBL" id="MDU0340248.1"/>
    </source>
</evidence>
<dbReference type="PANTHER" id="PTHR42832">
    <property type="entry name" value="AMINO ACID AMINOTRANSFERASE"/>
    <property type="match status" value="1"/>
</dbReference>
<evidence type="ECO:0000256" key="1">
    <source>
        <dbReference type="ARBA" id="ARBA00001933"/>
    </source>
</evidence>
<dbReference type="InterPro" id="IPR015421">
    <property type="entry name" value="PyrdxlP-dep_Trfase_major"/>
</dbReference>
<dbReference type="InterPro" id="IPR000310">
    <property type="entry name" value="Orn/Lys/Arg_deCO2ase_major_dom"/>
</dbReference>
<keyword evidence="3" id="KW-0808">Transferase</keyword>
<dbReference type="PANTHER" id="PTHR42832:SF4">
    <property type="entry name" value="BLR3474 PROTEIN"/>
    <property type="match status" value="1"/>
</dbReference>
<comment type="cofactor">
    <cofactor evidence="1">
        <name>pyridoxal 5'-phosphate</name>
        <dbReference type="ChEBI" id="CHEBI:597326"/>
    </cofactor>
</comment>
<gene>
    <name evidence="5" type="ORF">RKE40_10165</name>
</gene>
<comment type="caution">
    <text evidence="5">The sequence shown here is derived from an EMBL/GenBank/DDBJ whole genome shotgun (WGS) entry which is preliminary data.</text>
</comment>
<evidence type="ECO:0000256" key="2">
    <source>
        <dbReference type="ARBA" id="ARBA00022576"/>
    </source>
</evidence>
<dbReference type="Gene3D" id="3.40.640.10">
    <property type="entry name" value="Type I PLP-dependent aspartate aminotransferase-like (Major domain)"/>
    <property type="match status" value="1"/>
</dbReference>
<accession>A0ABU3S637</accession>
<dbReference type="Gene3D" id="3.90.100.10">
    <property type="entry name" value="Orn/Lys/Arg decarboxylase, C-terminal domain"/>
    <property type="match status" value="1"/>
</dbReference>
<evidence type="ECO:0000256" key="3">
    <source>
        <dbReference type="ARBA" id="ARBA00022679"/>
    </source>
</evidence>
<dbReference type="RefSeq" id="WP_316018119.1">
    <property type="nucleotide sequence ID" value="NZ_JAWDID010000011.1"/>
</dbReference>
<proteinExistence type="predicted"/>
<protein>
    <submittedName>
        <fullName evidence="5">Decarboxylase</fullName>
    </submittedName>
</protein>
<dbReference type="Proteomes" id="UP001254257">
    <property type="component" value="Unassembled WGS sequence"/>
</dbReference>
<organism evidence="5 6">
    <name type="scientific">Bosea rubneri</name>
    <dbReference type="NCBI Taxonomy" id="3075434"/>
    <lineage>
        <taxon>Bacteria</taxon>
        <taxon>Pseudomonadati</taxon>
        <taxon>Pseudomonadota</taxon>
        <taxon>Alphaproteobacteria</taxon>
        <taxon>Hyphomicrobiales</taxon>
        <taxon>Boseaceae</taxon>
        <taxon>Bosea</taxon>
    </lineage>
</organism>
<dbReference type="Pfam" id="PF01276">
    <property type="entry name" value="OKR_DC_1"/>
    <property type="match status" value="2"/>
</dbReference>
<name>A0ABU3S637_9HYPH</name>
<evidence type="ECO:0000313" key="6">
    <source>
        <dbReference type="Proteomes" id="UP001254257"/>
    </source>
</evidence>
<dbReference type="SUPFAM" id="SSF53383">
    <property type="entry name" value="PLP-dependent transferases"/>
    <property type="match status" value="1"/>
</dbReference>
<dbReference type="InterPro" id="IPR015424">
    <property type="entry name" value="PyrdxlP-dep_Trfase"/>
</dbReference>
<sequence length="919" mass="102298">MNESVQESRSIDHFFSAPSGRTDLWRDLHAAARSWASGTKNRRAVEAALTELGVSEEFHAFPGADLLAALRGLLQNDDANGFLSLAKRISIAIITGNYKHDAKEWQAADLSLAEPVDIVPASAADGVSRPYFEMLTVTPAPLGRWPHIAAEFRRLRRSEDAFVYEAVLVGSLEDAICAAVVNPDIAAVAIYEGFTLRSRHDAPVLRSVLAAQQPLLDQVDEADLALRLAAGLKAIRPELDIYLLSDRRVEKLAGDPRAAMVRRVMYQIEEPLELHLSVLEGIQARFETPFFDNLKRYAQRPIATFHALPIARGKSVFRSPWIRDMGQFYGINLFLAESSATTGGLDSLLEPTGNIKRAQEMAARAFGADHVFFVTNGTSTSNKMVLQALIAPGDIVILDRNCHKSHHYGLVLSGAQPFYVEAFPMVEFSMYGAVPLRTIKKALLDLKAEGRLDRVKMVDLTNCTFDGHIYNTRRVMEECLAIKPDLIFLWDEAWFGFARWSPFLRPRTGMGAAADIEAWAKTPEALAQHERQVAELGASPSLEKLLDTRLVPDPRAIRLRVYQTNSTHKSMSAIRQGSMVLVRDVEFHRVEAQFHEAVFTHASTSPNQQLIASLDVARRQMELEGYGLVMNAIEVALDIRREVNSHPVIAKYFSIVGADGMVPSEYRRSGFVDFLAPGTRWDDQLRSMREDEFCLDPTRMTLVCGTAGFDGTSFKGLLASQYNIQVNKTSRNSVLLQSNINNTRSDVALLISVLLKISESIETRLKQGGDSERKAFNAKVQSLMKDVPDLPNFSHFHETFRQDAGDTTPEGDIRSAFFGAYNEEQCEYVPIDSAECDRRLKDGPDMVSANFVIPYPPGFPIMVPGQVVTHETITFMRKLDVKEIHGYEKARGLKLLKVDRVGGKKSGGQETARKKTRAT</sequence>
<keyword evidence="6" id="KW-1185">Reference proteome</keyword>
<reference evidence="5 6" key="1">
    <citation type="submission" date="2023-09" db="EMBL/GenBank/DDBJ databases">
        <title>Whole genome shotgun sequencing (WGS) of Bosea sp. ZW T0_25, isolated from stored onions (Allium cepa).</title>
        <authorList>
            <person name="Stoll D.A."/>
            <person name="Huch M."/>
        </authorList>
    </citation>
    <scope>NUCLEOTIDE SEQUENCE [LARGE SCALE GENOMIC DNA]</scope>
    <source>
        <strain evidence="5 6">ZW T0_25</strain>
    </source>
</reference>